<sequence>MSAIEEDCIIAPWVGPTCYKKSFTIVVLSSNGDIIENLSEAIIDVHTKGDFRWKVVVLRSFNLEDIVRQSDLTGKLAIDFVVIAIDTSRIFCIEWAKKVLEQVHPDLRIRRVVLVNASGLPVNAMAVNASEIITFCTENRLEMLNGNVSKSEDAQFVARRILKYVEVSVGVKTGIPNLNI</sequence>
<dbReference type="InterPro" id="IPR027417">
    <property type="entry name" value="P-loop_NTPase"/>
</dbReference>
<evidence type="ECO:0000313" key="2">
    <source>
        <dbReference type="RefSeq" id="XP_026493840.2"/>
    </source>
</evidence>
<reference evidence="2" key="1">
    <citation type="submission" date="2025-08" db="UniProtKB">
        <authorList>
            <consortium name="RefSeq"/>
        </authorList>
    </citation>
    <scope>IDENTIFICATION</scope>
    <source>
        <tissue evidence="2">Whole body</tissue>
    </source>
</reference>
<keyword evidence="1" id="KW-1185">Reference proteome</keyword>
<dbReference type="OrthoDB" id="8110633at2759"/>
<organism evidence="1 2">
    <name type="scientific">Vanessa tameamea</name>
    <name type="common">Kamehameha butterfly</name>
    <dbReference type="NCBI Taxonomy" id="334116"/>
    <lineage>
        <taxon>Eukaryota</taxon>
        <taxon>Metazoa</taxon>
        <taxon>Ecdysozoa</taxon>
        <taxon>Arthropoda</taxon>
        <taxon>Hexapoda</taxon>
        <taxon>Insecta</taxon>
        <taxon>Pterygota</taxon>
        <taxon>Neoptera</taxon>
        <taxon>Endopterygota</taxon>
        <taxon>Lepidoptera</taxon>
        <taxon>Glossata</taxon>
        <taxon>Ditrysia</taxon>
        <taxon>Papilionoidea</taxon>
        <taxon>Nymphalidae</taxon>
        <taxon>Nymphalinae</taxon>
        <taxon>Vanessa</taxon>
    </lineage>
</organism>
<accession>A0A8B8I9Z2</accession>
<proteinExistence type="predicted"/>
<dbReference type="AlphaFoldDB" id="A0A8B8I9Z2"/>
<dbReference type="OMA" id="SENRIDM"/>
<protein>
    <submittedName>
        <fullName evidence="2">Uncharacterized protein LOC113399045</fullName>
    </submittedName>
</protein>
<dbReference type="Proteomes" id="UP001652626">
    <property type="component" value="Chromosome 15"/>
</dbReference>
<dbReference type="Gene3D" id="3.40.50.300">
    <property type="entry name" value="P-loop containing nucleotide triphosphate hydrolases"/>
    <property type="match status" value="1"/>
</dbReference>
<dbReference type="InterPro" id="IPR020987">
    <property type="entry name" value="Centromere_Cenp-M"/>
</dbReference>
<dbReference type="Pfam" id="PF11111">
    <property type="entry name" value="CENP-M"/>
    <property type="match status" value="1"/>
</dbReference>
<evidence type="ECO:0000313" key="1">
    <source>
        <dbReference type="Proteomes" id="UP001652626"/>
    </source>
</evidence>
<gene>
    <name evidence="2" type="primary">LOC113399045</name>
</gene>
<name>A0A8B8I9Z2_VANTA</name>
<dbReference type="RefSeq" id="XP_026493840.2">
    <property type="nucleotide sequence ID" value="XM_026638055.2"/>
</dbReference>
<dbReference type="GeneID" id="113399045"/>